<gene>
    <name evidence="2" type="ORF">QYT958_LOCUS35617</name>
</gene>
<sequence>MILTDRSLSHDTARRRGVDFPTDQSSAPARNSLRRTPLANRGSLYDPFANIDGSVSNEIDPTRTSTLNCLVPASVAVVTR</sequence>
<name>A0A821ZR43_9BILA</name>
<evidence type="ECO:0000313" key="3">
    <source>
        <dbReference type="Proteomes" id="UP000663848"/>
    </source>
</evidence>
<proteinExistence type="predicted"/>
<organism evidence="2 3">
    <name type="scientific">Rotaria socialis</name>
    <dbReference type="NCBI Taxonomy" id="392032"/>
    <lineage>
        <taxon>Eukaryota</taxon>
        <taxon>Metazoa</taxon>
        <taxon>Spiralia</taxon>
        <taxon>Gnathifera</taxon>
        <taxon>Rotifera</taxon>
        <taxon>Eurotatoria</taxon>
        <taxon>Bdelloidea</taxon>
        <taxon>Philodinida</taxon>
        <taxon>Philodinidae</taxon>
        <taxon>Rotaria</taxon>
    </lineage>
</organism>
<dbReference type="EMBL" id="CAJOBR010027244">
    <property type="protein sequence ID" value="CAF4975330.1"/>
    <property type="molecule type" value="Genomic_DNA"/>
</dbReference>
<evidence type="ECO:0000256" key="1">
    <source>
        <dbReference type="SAM" id="MobiDB-lite"/>
    </source>
</evidence>
<comment type="caution">
    <text evidence="2">The sequence shown here is derived from an EMBL/GenBank/DDBJ whole genome shotgun (WGS) entry which is preliminary data.</text>
</comment>
<protein>
    <submittedName>
        <fullName evidence="2">Uncharacterized protein</fullName>
    </submittedName>
</protein>
<reference evidence="2" key="1">
    <citation type="submission" date="2021-02" db="EMBL/GenBank/DDBJ databases">
        <authorList>
            <person name="Nowell W R."/>
        </authorList>
    </citation>
    <scope>NUCLEOTIDE SEQUENCE</scope>
</reference>
<feature type="region of interest" description="Disordered" evidence="1">
    <location>
        <begin position="1"/>
        <end position="39"/>
    </location>
</feature>
<dbReference type="AlphaFoldDB" id="A0A821ZR43"/>
<evidence type="ECO:0000313" key="2">
    <source>
        <dbReference type="EMBL" id="CAF4975330.1"/>
    </source>
</evidence>
<accession>A0A821ZR43</accession>
<feature type="compositionally biased region" description="Basic and acidic residues" evidence="1">
    <location>
        <begin position="7"/>
        <end position="18"/>
    </location>
</feature>
<dbReference type="Proteomes" id="UP000663848">
    <property type="component" value="Unassembled WGS sequence"/>
</dbReference>